<dbReference type="Gene3D" id="2.40.128.580">
    <property type="entry name" value="GXWXG domain"/>
    <property type="match status" value="1"/>
</dbReference>
<proteinExistence type="predicted"/>
<dbReference type="Proteomes" id="UP000279275">
    <property type="component" value="Unassembled WGS sequence"/>
</dbReference>
<dbReference type="InterPro" id="IPR025568">
    <property type="entry name" value="DUF4334"/>
</dbReference>
<dbReference type="RefSeq" id="WP_122187613.1">
    <property type="nucleotide sequence ID" value="NZ_RFFH01000003.1"/>
</dbReference>
<dbReference type="EMBL" id="RFFH01000003">
    <property type="protein sequence ID" value="RMI33416.1"/>
    <property type="molecule type" value="Genomic_DNA"/>
</dbReference>
<evidence type="ECO:0000313" key="4">
    <source>
        <dbReference type="Proteomes" id="UP000279275"/>
    </source>
</evidence>
<protein>
    <submittedName>
        <fullName evidence="3">DUF4334 domain-containing protein</fullName>
    </submittedName>
</protein>
<gene>
    <name evidence="3" type="ORF">EBN03_09700</name>
</gene>
<feature type="domain" description="GXWXG" evidence="1">
    <location>
        <begin position="22"/>
        <end position="79"/>
    </location>
</feature>
<evidence type="ECO:0000259" key="1">
    <source>
        <dbReference type="Pfam" id="PF14231"/>
    </source>
</evidence>
<organism evidence="3 4">
    <name type="scientific">Nocardia stercoris</name>
    <dbReference type="NCBI Taxonomy" id="2483361"/>
    <lineage>
        <taxon>Bacteria</taxon>
        <taxon>Bacillati</taxon>
        <taxon>Actinomycetota</taxon>
        <taxon>Actinomycetes</taxon>
        <taxon>Mycobacteriales</taxon>
        <taxon>Nocardiaceae</taxon>
        <taxon>Nocardia</taxon>
    </lineage>
</organism>
<dbReference type="OrthoDB" id="8905397at2"/>
<keyword evidence="4" id="KW-1185">Reference proteome</keyword>
<dbReference type="InterPro" id="IPR025951">
    <property type="entry name" value="GXWXG_dom"/>
</dbReference>
<reference evidence="3 4" key="1">
    <citation type="submission" date="2018-10" db="EMBL/GenBank/DDBJ databases">
        <title>Isolation from cow dung.</title>
        <authorList>
            <person name="Ling L."/>
        </authorList>
    </citation>
    <scope>NUCLEOTIDE SEQUENCE [LARGE SCALE GENOMIC DNA]</scope>
    <source>
        <strain evidence="3 4">NEAU-LL90</strain>
    </source>
</reference>
<name>A0A3M2L8Q0_9NOCA</name>
<dbReference type="AlphaFoldDB" id="A0A3M2L8Q0"/>
<comment type="caution">
    <text evidence="3">The sequence shown here is derived from an EMBL/GenBank/DDBJ whole genome shotgun (WGS) entry which is preliminary data.</text>
</comment>
<evidence type="ECO:0000313" key="3">
    <source>
        <dbReference type="EMBL" id="RMI33416.1"/>
    </source>
</evidence>
<evidence type="ECO:0000259" key="2">
    <source>
        <dbReference type="Pfam" id="PF14232"/>
    </source>
</evidence>
<accession>A0A3M2L8Q0</accession>
<feature type="domain" description="DUF4334" evidence="2">
    <location>
        <begin position="123"/>
        <end position="177"/>
    </location>
</feature>
<sequence length="181" mass="19984">MDHLVQLAALEPATTTEDALKLFDQLPAVRSADVLGGWVGRELATGHPMDGVLAASGWYGKRFDDVDSVHPMLFKSGNGRIWAADPRRLPLGLVGKVSPQFVEKARRATAVLVDSAVETTKHRARLRDLEYRGVVSAAMVYDHLPIIDTFRRVDENTLLGAMDQRGVEQPYFFVLVRDTAA</sequence>
<dbReference type="Pfam" id="PF14231">
    <property type="entry name" value="GXWXG"/>
    <property type="match status" value="1"/>
</dbReference>
<dbReference type="Pfam" id="PF14232">
    <property type="entry name" value="DUF4334"/>
    <property type="match status" value="1"/>
</dbReference>